<gene>
    <name evidence="2" type="ORF">X474_12285</name>
</gene>
<dbReference type="GO" id="GO:0035556">
    <property type="term" value="P:intracellular signal transduction"/>
    <property type="evidence" value="ECO:0007669"/>
    <property type="project" value="InterPro"/>
</dbReference>
<sequence>MRDTFGRYMDPAIAKELMADPRAGSLGGEKRAVAIMMTDIRGFTPLCEELSPEKTIAVINRYLSVVIDVIQKHKGIIVDFLGDAVLVFFDNPEKDLGRSTGRALYCSLELRDKTNQFNHSALEQGLPELQTGIGLHAGEVVVGNIGSKTRAKYGIVGGPVNVTHRIQSQAQGGEIVASSNFLKALGFEVSLIRSFEAKLKGVEAAMTLHAIDKAPKENRQAV</sequence>
<dbReference type="InterPro" id="IPR050697">
    <property type="entry name" value="Adenylyl/Guanylyl_Cyclase_3/4"/>
</dbReference>
<dbReference type="GO" id="GO:0004016">
    <property type="term" value="F:adenylate cyclase activity"/>
    <property type="evidence" value="ECO:0007669"/>
    <property type="project" value="UniProtKB-ARBA"/>
</dbReference>
<dbReference type="Proteomes" id="UP000032233">
    <property type="component" value="Unassembled WGS sequence"/>
</dbReference>
<dbReference type="PROSITE" id="PS50125">
    <property type="entry name" value="GUANYLATE_CYCLASE_2"/>
    <property type="match status" value="1"/>
</dbReference>
<dbReference type="PATRIC" id="fig|1429043.3.peg.2618"/>
<comment type="caution">
    <text evidence="2">The sequence shown here is derived from an EMBL/GenBank/DDBJ whole genome shotgun (WGS) entry which is preliminary data.</text>
</comment>
<evidence type="ECO:0000259" key="1">
    <source>
        <dbReference type="PROSITE" id="PS50125"/>
    </source>
</evidence>
<keyword evidence="3" id="KW-1185">Reference proteome</keyword>
<proteinExistence type="predicted"/>
<accession>A0A0D2J6E9</accession>
<organism evidence="2 3">
    <name type="scientific">Dethiosulfatarculus sandiegensis</name>
    <dbReference type="NCBI Taxonomy" id="1429043"/>
    <lineage>
        <taxon>Bacteria</taxon>
        <taxon>Pseudomonadati</taxon>
        <taxon>Thermodesulfobacteriota</taxon>
        <taxon>Desulfarculia</taxon>
        <taxon>Desulfarculales</taxon>
        <taxon>Desulfarculaceae</taxon>
        <taxon>Dethiosulfatarculus</taxon>
    </lineage>
</organism>
<dbReference type="STRING" id="1429043.X474_12285"/>
<dbReference type="AlphaFoldDB" id="A0A0D2J6E9"/>
<evidence type="ECO:0000313" key="2">
    <source>
        <dbReference type="EMBL" id="KIX13724.1"/>
    </source>
</evidence>
<feature type="domain" description="Guanylate cyclase" evidence="1">
    <location>
        <begin position="34"/>
        <end position="167"/>
    </location>
</feature>
<evidence type="ECO:0000313" key="3">
    <source>
        <dbReference type="Proteomes" id="UP000032233"/>
    </source>
</evidence>
<dbReference type="EMBL" id="AZAC01000014">
    <property type="protein sequence ID" value="KIX13724.1"/>
    <property type="molecule type" value="Genomic_DNA"/>
</dbReference>
<dbReference type="InParanoid" id="A0A0D2J6E9"/>
<dbReference type="InterPro" id="IPR001054">
    <property type="entry name" value="A/G_cyclase"/>
</dbReference>
<reference evidence="2 3" key="1">
    <citation type="submission" date="2013-11" db="EMBL/GenBank/DDBJ databases">
        <title>Metagenomic analysis of a methanogenic consortium involved in long chain n-alkane degradation.</title>
        <authorList>
            <person name="Davidova I.A."/>
            <person name="Callaghan A.V."/>
            <person name="Wawrik B."/>
            <person name="Pruitt S."/>
            <person name="Marks C."/>
            <person name="Duncan K.E."/>
            <person name="Suflita J.M."/>
        </authorList>
    </citation>
    <scope>NUCLEOTIDE SEQUENCE [LARGE SCALE GENOMIC DNA]</scope>
    <source>
        <strain evidence="2 3">SPR</strain>
    </source>
</reference>
<name>A0A0D2J6E9_9BACT</name>
<dbReference type="Gene3D" id="3.30.70.1230">
    <property type="entry name" value="Nucleotide cyclase"/>
    <property type="match status" value="1"/>
</dbReference>
<dbReference type="PANTHER" id="PTHR43081:SF1">
    <property type="entry name" value="ADENYLATE CYCLASE, TERMINAL-DIFFERENTIATION SPECIFIC"/>
    <property type="match status" value="1"/>
</dbReference>
<dbReference type="GO" id="GO:0009190">
    <property type="term" value="P:cyclic nucleotide biosynthetic process"/>
    <property type="evidence" value="ECO:0007669"/>
    <property type="project" value="InterPro"/>
</dbReference>
<dbReference type="CDD" id="cd07302">
    <property type="entry name" value="CHD"/>
    <property type="match status" value="1"/>
</dbReference>
<protein>
    <submittedName>
        <fullName evidence="2">Cyclase</fullName>
    </submittedName>
</protein>
<dbReference type="InterPro" id="IPR029787">
    <property type="entry name" value="Nucleotide_cyclase"/>
</dbReference>
<dbReference type="PANTHER" id="PTHR43081">
    <property type="entry name" value="ADENYLATE CYCLASE, TERMINAL-DIFFERENTIATION SPECIFIC-RELATED"/>
    <property type="match status" value="1"/>
</dbReference>
<dbReference type="SUPFAM" id="SSF55073">
    <property type="entry name" value="Nucleotide cyclase"/>
    <property type="match status" value="1"/>
</dbReference>
<dbReference type="SMART" id="SM00044">
    <property type="entry name" value="CYCc"/>
    <property type="match status" value="1"/>
</dbReference>
<dbReference type="Pfam" id="PF00211">
    <property type="entry name" value="Guanylate_cyc"/>
    <property type="match status" value="1"/>
</dbReference>